<reference evidence="1 2" key="1">
    <citation type="journal article" date="2015" name="Genome Biol. Evol.">
        <title>Comparative Genomics of a Bacterivorous Green Alga Reveals Evolutionary Causalities and Consequences of Phago-Mixotrophic Mode of Nutrition.</title>
        <authorList>
            <person name="Burns J.A."/>
            <person name="Paasch A."/>
            <person name="Narechania A."/>
            <person name="Kim E."/>
        </authorList>
    </citation>
    <scope>NUCLEOTIDE SEQUENCE [LARGE SCALE GENOMIC DNA]</scope>
    <source>
        <strain evidence="1 2">PLY_AMNH</strain>
    </source>
</reference>
<accession>A0AAE0C5E9</accession>
<evidence type="ECO:0000313" key="1">
    <source>
        <dbReference type="EMBL" id="KAK3247647.1"/>
    </source>
</evidence>
<sequence>MQGFPVKTLEEFDKDAQADNQELPLDEMPAGVVDLVTASCAAVACIRDCGVVDFSEHGHPESATQYIDLMDATLDHGGVFNSRELEKSPLELVKLEAREPTKFYPVDDGLGGGAVFTDNASAQEYLHLEEGRRMLRCAGTEELGVGSNSTHVLRCRENPNAKPVYYIFEDNDRHAKDTFQFTDEYLGNEQRKFTGLTYVTAHESAPWVQPALVLLEKRLRSPAAIVEQARAAHVARRPEHTDEEMIDARALDRVNRRRNSINTLKVSVNVFIGVARMQRGGRPH</sequence>
<dbReference type="Proteomes" id="UP001190700">
    <property type="component" value="Unassembled WGS sequence"/>
</dbReference>
<name>A0AAE0C5E9_9CHLO</name>
<keyword evidence="2" id="KW-1185">Reference proteome</keyword>
<proteinExistence type="predicted"/>
<dbReference type="AlphaFoldDB" id="A0AAE0C5E9"/>
<protein>
    <submittedName>
        <fullName evidence="1">Uncharacterized protein</fullName>
    </submittedName>
</protein>
<gene>
    <name evidence="1" type="ORF">CYMTET_42856</name>
</gene>
<comment type="caution">
    <text evidence="1">The sequence shown here is derived from an EMBL/GenBank/DDBJ whole genome shotgun (WGS) entry which is preliminary data.</text>
</comment>
<dbReference type="EMBL" id="LGRX02028776">
    <property type="protein sequence ID" value="KAK3247647.1"/>
    <property type="molecule type" value="Genomic_DNA"/>
</dbReference>
<evidence type="ECO:0000313" key="2">
    <source>
        <dbReference type="Proteomes" id="UP001190700"/>
    </source>
</evidence>
<organism evidence="1 2">
    <name type="scientific">Cymbomonas tetramitiformis</name>
    <dbReference type="NCBI Taxonomy" id="36881"/>
    <lineage>
        <taxon>Eukaryota</taxon>
        <taxon>Viridiplantae</taxon>
        <taxon>Chlorophyta</taxon>
        <taxon>Pyramimonadophyceae</taxon>
        <taxon>Pyramimonadales</taxon>
        <taxon>Pyramimonadaceae</taxon>
        <taxon>Cymbomonas</taxon>
    </lineage>
</organism>